<organism evidence="1 2">
    <name type="scientific">Oleiharenicola lentus</name>
    <dbReference type="NCBI Taxonomy" id="2508720"/>
    <lineage>
        <taxon>Bacteria</taxon>
        <taxon>Pseudomonadati</taxon>
        <taxon>Verrucomicrobiota</taxon>
        <taxon>Opitutia</taxon>
        <taxon>Opitutales</taxon>
        <taxon>Opitutaceae</taxon>
        <taxon>Oleiharenicola</taxon>
    </lineage>
</organism>
<dbReference type="RefSeq" id="WP_129048427.1">
    <property type="nucleotide sequence ID" value="NZ_SDHX01000002.1"/>
</dbReference>
<comment type="caution">
    <text evidence="1">The sequence shown here is derived from an EMBL/GenBank/DDBJ whole genome shotgun (WGS) entry which is preliminary data.</text>
</comment>
<evidence type="ECO:0000313" key="2">
    <source>
        <dbReference type="Proteomes" id="UP000290218"/>
    </source>
</evidence>
<proteinExistence type="predicted"/>
<dbReference type="EMBL" id="SDHX01000002">
    <property type="protein sequence ID" value="RXK52837.1"/>
    <property type="molecule type" value="Genomic_DNA"/>
</dbReference>
<evidence type="ECO:0000313" key="1">
    <source>
        <dbReference type="EMBL" id="RXK52837.1"/>
    </source>
</evidence>
<dbReference type="OrthoDB" id="192012at2"/>
<sequence>MNNEEAKFILQGYRPNGTDASDATFSAALEQARKDPALAEWLAKMQAFDAAVSAKLTQIDPPADLRASILAGGAVTAAMQAARPWWRHPAWMAAAASVAMFLAVGVALWPNRAEALTDFALADARISAMHGGHGHENNQLQRVLNDPTTRLGQKLPIQFANLLETGCRTVNCRGHEVLELCFQRDGVWFHAYIVRKSDFPGLASGSTPTITDHGRASLAAWADNDHVVLVVSRSGRKSLEALL</sequence>
<accession>A0A4Q1C3B8</accession>
<keyword evidence="2" id="KW-1185">Reference proteome</keyword>
<dbReference type="AlphaFoldDB" id="A0A4Q1C3B8"/>
<reference evidence="1 2" key="1">
    <citation type="submission" date="2019-01" db="EMBL/GenBank/DDBJ databases">
        <title>Lacunisphaera sp. strain TWA-58.</title>
        <authorList>
            <person name="Chen W.-M."/>
        </authorList>
    </citation>
    <scope>NUCLEOTIDE SEQUENCE [LARGE SCALE GENOMIC DNA]</scope>
    <source>
        <strain evidence="1 2">TWA-58</strain>
    </source>
</reference>
<gene>
    <name evidence="1" type="ORF">ESB00_14075</name>
</gene>
<name>A0A4Q1C3B8_9BACT</name>
<dbReference type="Proteomes" id="UP000290218">
    <property type="component" value="Unassembled WGS sequence"/>
</dbReference>
<protein>
    <submittedName>
        <fullName evidence="1">DUF3379 family protein</fullName>
    </submittedName>
</protein>